<comment type="caution">
    <text evidence="1">The sequence shown here is derived from an EMBL/GenBank/DDBJ whole genome shotgun (WGS) entry which is preliminary data.</text>
</comment>
<accession>A0A0C1ZAP7</accession>
<proteinExistence type="predicted"/>
<name>A0A0C1ZAP7_9VIBR</name>
<dbReference type="RefSeq" id="WP_020194428.1">
    <property type="nucleotide sequence ID" value="NZ_BAOH01000005.1"/>
</dbReference>
<evidence type="ECO:0000313" key="2">
    <source>
        <dbReference type="Proteomes" id="UP000031586"/>
    </source>
</evidence>
<evidence type="ECO:0000313" key="1">
    <source>
        <dbReference type="EMBL" id="KIF53239.1"/>
    </source>
</evidence>
<gene>
    <name evidence="1" type="ORF">H735_09935</name>
</gene>
<reference evidence="1 2" key="1">
    <citation type="submission" date="2014-07" db="EMBL/GenBank/DDBJ databases">
        <title>Unique and conserved regions in Vibrio harveyi and related species in comparison with the shrimp pathogen Vibrio harveyi CAIM 1792.</title>
        <authorList>
            <person name="Espinoza-Valles I."/>
            <person name="Vora G."/>
            <person name="Leekitcharoenphon P."/>
            <person name="Ussery D."/>
            <person name="Hoj L."/>
            <person name="Gomez-Gil B."/>
        </authorList>
    </citation>
    <scope>NUCLEOTIDE SEQUENCE [LARGE SCALE GENOMIC DNA]</scope>
    <source>
        <strain evidence="2">CAIM 1854 / LMG 25443</strain>
    </source>
</reference>
<dbReference type="Proteomes" id="UP000031586">
    <property type="component" value="Unassembled WGS sequence"/>
</dbReference>
<dbReference type="AlphaFoldDB" id="A0A0C1ZAP7"/>
<dbReference type="PATRIC" id="fig|1229493.5.peg.1072"/>
<organism evidence="1 2">
    <name type="scientific">Vibrio owensii CAIM 1854 = LMG 25443</name>
    <dbReference type="NCBI Taxonomy" id="1229493"/>
    <lineage>
        <taxon>Bacteria</taxon>
        <taxon>Pseudomonadati</taxon>
        <taxon>Pseudomonadota</taxon>
        <taxon>Gammaproteobacteria</taxon>
        <taxon>Vibrionales</taxon>
        <taxon>Vibrionaceae</taxon>
        <taxon>Vibrio</taxon>
    </lineage>
</organism>
<sequence>MSEINFKEEIKLDLCVLTNEELNIIGSSTVFVNHRFVPAVDLTKLRKTYMELVTKAKELNLKVLHRNGLKKRLDDLMGRSVHYSMARKDYEAKYALLRLGFQAKVDKGIFVGHSDDLELEGLTNLRNEMERLCLSRELLKQAIDIRDQITDKLLNINSATQLVL</sequence>
<dbReference type="EMBL" id="JPRD01000015">
    <property type="protein sequence ID" value="KIF53239.1"/>
    <property type="molecule type" value="Genomic_DNA"/>
</dbReference>
<protein>
    <submittedName>
        <fullName evidence="1">Uncharacterized protein</fullName>
    </submittedName>
</protein>